<dbReference type="GeneID" id="79800004"/>
<dbReference type="GO" id="GO:0012505">
    <property type="term" value="C:endomembrane system"/>
    <property type="evidence" value="ECO:0007669"/>
    <property type="project" value="UniProtKB-SubCell"/>
</dbReference>
<dbReference type="Proteomes" id="UP000004925">
    <property type="component" value="Unassembled WGS sequence"/>
</dbReference>
<evidence type="ECO:0000256" key="2">
    <source>
        <dbReference type="ARBA" id="ARBA00005712"/>
    </source>
</evidence>
<keyword evidence="10" id="KW-0175">Coiled coil</keyword>
<keyword evidence="5 8" id="KW-0472">Membrane</keyword>
<dbReference type="GO" id="GO:0005886">
    <property type="term" value="C:plasma membrane"/>
    <property type="evidence" value="ECO:0007669"/>
    <property type="project" value="UniProtKB-SubCell"/>
</dbReference>
<gene>
    <name evidence="8" type="primary">atpC</name>
    <name evidence="12" type="ORF">FSCG_00942</name>
</gene>
<dbReference type="InterPro" id="IPR020546">
    <property type="entry name" value="ATP_synth_F1_dsu/esu_N"/>
</dbReference>
<dbReference type="NCBIfam" id="TIGR01216">
    <property type="entry name" value="ATP_synt_epsi"/>
    <property type="match status" value="1"/>
</dbReference>
<feature type="coiled-coil region" evidence="10">
    <location>
        <begin position="85"/>
        <end position="119"/>
    </location>
</feature>
<comment type="similarity">
    <text evidence="2 8 9">Belongs to the ATPase epsilon chain family.</text>
</comment>
<proteinExistence type="inferred from homology"/>
<keyword evidence="6 8" id="KW-0139">CF(1)</keyword>
<keyword evidence="8" id="KW-0375">Hydrogen ion transport</keyword>
<dbReference type="HAMAP" id="MF_00530">
    <property type="entry name" value="ATP_synth_epsil_bac"/>
    <property type="match status" value="1"/>
</dbReference>
<evidence type="ECO:0000256" key="8">
    <source>
        <dbReference type="HAMAP-Rule" id="MF_00530"/>
    </source>
</evidence>
<dbReference type="PANTHER" id="PTHR13822">
    <property type="entry name" value="ATP SYNTHASE DELTA/EPSILON CHAIN"/>
    <property type="match status" value="1"/>
</dbReference>
<protein>
    <recommendedName>
        <fullName evidence="8">ATP synthase epsilon chain</fullName>
    </recommendedName>
    <alternativeName>
        <fullName evidence="8">ATP synthase F1 sector epsilon subunit</fullName>
    </alternativeName>
    <alternativeName>
        <fullName evidence="8">F-ATPase epsilon subunit</fullName>
    </alternativeName>
</protein>
<comment type="subcellular location">
    <subcellularLocation>
        <location evidence="8">Cell membrane</location>
        <topology evidence="8">Peripheral membrane protein</topology>
    </subcellularLocation>
    <subcellularLocation>
        <location evidence="1">Endomembrane system</location>
        <topology evidence="1">Peripheral membrane protein</topology>
    </subcellularLocation>
</comment>
<dbReference type="AlphaFoldDB" id="A0A0M1VUY6"/>
<evidence type="ECO:0000256" key="10">
    <source>
        <dbReference type="SAM" id="Coils"/>
    </source>
</evidence>
<dbReference type="eggNOG" id="COG0355">
    <property type="taxonomic scope" value="Bacteria"/>
</dbReference>
<keyword evidence="8" id="KW-1003">Cell membrane</keyword>
<reference evidence="12 13" key="1">
    <citation type="submission" date="2011-10" db="EMBL/GenBank/DDBJ databases">
        <title>The Genome Sequence of Fusobacterium sp. 4_1_13.</title>
        <authorList>
            <consortium name="The Broad Institute Genome Sequencing Platform"/>
            <person name="Earl A."/>
            <person name="Ward D."/>
            <person name="Feldgarden M."/>
            <person name="Gevers D."/>
            <person name="Strauss J."/>
            <person name="Ambrose C."/>
            <person name="Allen-Vercoe E."/>
            <person name="Young S.K."/>
            <person name="Zeng Q."/>
            <person name="Gargeya S."/>
            <person name="Fitzgerald M."/>
            <person name="Haas B."/>
            <person name="Abouelleil A."/>
            <person name="Alvarado L."/>
            <person name="Arachchi H.M."/>
            <person name="Berlin A."/>
            <person name="Brown A."/>
            <person name="Chapman S.B."/>
            <person name="Chen Z."/>
            <person name="Dunbar C."/>
            <person name="Freedman E."/>
            <person name="Gearin G."/>
            <person name="Goldberg J."/>
            <person name="Griggs A."/>
            <person name="Gujja S."/>
            <person name="Heiman D."/>
            <person name="Howarth C."/>
            <person name="Larson L."/>
            <person name="Lui A."/>
            <person name="MacDonald P.J."/>
            <person name="Montmayeur A."/>
            <person name="Murphy C."/>
            <person name="Neiman D."/>
            <person name="Pearson M."/>
            <person name="Priest M."/>
            <person name="Roberts A."/>
            <person name="Saif S."/>
            <person name="Shea T."/>
            <person name="Shenoy N."/>
            <person name="Sisk P."/>
            <person name="Stolte C."/>
            <person name="Sykes S."/>
            <person name="Wortman J."/>
            <person name="Nusbaum C."/>
            <person name="Birren B."/>
        </authorList>
    </citation>
    <scope>NUCLEOTIDE SEQUENCE [LARGE SCALE GENOMIC DNA]</scope>
    <source>
        <strain evidence="12 13">4_1_13</strain>
    </source>
</reference>
<evidence type="ECO:0000259" key="11">
    <source>
        <dbReference type="Pfam" id="PF02823"/>
    </source>
</evidence>
<comment type="function">
    <text evidence="8">Produces ATP from ADP in the presence of a proton gradient across the membrane.</text>
</comment>
<dbReference type="InterPro" id="IPR001469">
    <property type="entry name" value="ATP_synth_F1_dsu/esu"/>
</dbReference>
<dbReference type="EMBL" id="ACDE02000019">
    <property type="protein sequence ID" value="EEO40229.1"/>
    <property type="molecule type" value="Genomic_DNA"/>
</dbReference>
<dbReference type="SUPFAM" id="SSF51344">
    <property type="entry name" value="Epsilon subunit of F1F0-ATP synthase N-terminal domain"/>
    <property type="match status" value="1"/>
</dbReference>
<dbReference type="PANTHER" id="PTHR13822:SF10">
    <property type="entry name" value="ATP SYNTHASE EPSILON CHAIN, CHLOROPLASTIC"/>
    <property type="match status" value="1"/>
</dbReference>
<dbReference type="Pfam" id="PF02823">
    <property type="entry name" value="ATP-synt_DE_N"/>
    <property type="match status" value="1"/>
</dbReference>
<evidence type="ECO:0000256" key="1">
    <source>
        <dbReference type="ARBA" id="ARBA00004184"/>
    </source>
</evidence>
<dbReference type="GO" id="GO:0045259">
    <property type="term" value="C:proton-transporting ATP synthase complex"/>
    <property type="evidence" value="ECO:0007669"/>
    <property type="project" value="UniProtKB-KW"/>
</dbReference>
<comment type="caution">
    <text evidence="12">The sequence shown here is derived from an EMBL/GenBank/DDBJ whole genome shotgun (WGS) entry which is preliminary data.</text>
</comment>
<dbReference type="GO" id="GO:0005524">
    <property type="term" value="F:ATP binding"/>
    <property type="evidence" value="ECO:0007669"/>
    <property type="project" value="UniProtKB-UniRule"/>
</dbReference>
<evidence type="ECO:0000256" key="5">
    <source>
        <dbReference type="ARBA" id="ARBA00023136"/>
    </source>
</evidence>
<keyword evidence="4 8" id="KW-0406">Ion transport</keyword>
<keyword evidence="7 8" id="KW-0066">ATP synthesis</keyword>
<dbReference type="RefSeq" id="WP_005890547.1">
    <property type="nucleotide sequence ID" value="NZ_KQ235737.1"/>
</dbReference>
<sequence>MSSFNVSVVTQVKKILEQEAGYLRLRTSEGDIGILPNHAPFVAELSMGKMEIESPNKDRRNIYFLSGGFLEISNNQVTIIADEILPIEEIDIENEQTQVEELKKELEKLEIDEEKKKLQKKLKISLAKIEAKNN</sequence>
<feature type="domain" description="ATP synthase F1 complex delta/epsilon subunit N-terminal" evidence="11">
    <location>
        <begin position="4"/>
        <end position="83"/>
    </location>
</feature>
<dbReference type="GO" id="GO:0046933">
    <property type="term" value="F:proton-transporting ATP synthase activity, rotational mechanism"/>
    <property type="evidence" value="ECO:0007669"/>
    <property type="project" value="UniProtKB-UniRule"/>
</dbReference>
<evidence type="ECO:0000313" key="13">
    <source>
        <dbReference type="Proteomes" id="UP000004925"/>
    </source>
</evidence>
<accession>A0A0M1VUY6</accession>
<evidence type="ECO:0000256" key="6">
    <source>
        <dbReference type="ARBA" id="ARBA00023196"/>
    </source>
</evidence>
<organism evidence="12 13">
    <name type="scientific">Fusobacterium vincentii 4_1_13</name>
    <dbReference type="NCBI Taxonomy" id="469606"/>
    <lineage>
        <taxon>Bacteria</taxon>
        <taxon>Fusobacteriati</taxon>
        <taxon>Fusobacteriota</taxon>
        <taxon>Fusobacteriia</taxon>
        <taxon>Fusobacteriales</taxon>
        <taxon>Fusobacteriaceae</taxon>
        <taxon>Fusobacterium</taxon>
    </lineage>
</organism>
<dbReference type="InterPro" id="IPR036771">
    <property type="entry name" value="ATPsynth_dsu/esu_N"/>
</dbReference>
<evidence type="ECO:0000256" key="9">
    <source>
        <dbReference type="RuleBase" id="RU003656"/>
    </source>
</evidence>
<keyword evidence="3 8" id="KW-0813">Transport</keyword>
<name>A0A0M1VUY6_FUSVC</name>
<evidence type="ECO:0000313" key="12">
    <source>
        <dbReference type="EMBL" id="EEO40229.1"/>
    </source>
</evidence>
<dbReference type="CDD" id="cd12152">
    <property type="entry name" value="F1-ATPase_delta"/>
    <property type="match status" value="1"/>
</dbReference>
<dbReference type="HOGENOM" id="CLU_084338_2_1_0"/>
<evidence type="ECO:0000256" key="4">
    <source>
        <dbReference type="ARBA" id="ARBA00023065"/>
    </source>
</evidence>
<comment type="subunit">
    <text evidence="8 9">F-type ATPases have 2 components, CF(1) - the catalytic core - and CF(0) - the membrane proton channel. CF(1) has five subunits: alpha(3), beta(3), gamma(1), delta(1), epsilon(1). CF(0) has three main subunits: a, b and c.</text>
</comment>
<evidence type="ECO:0000256" key="7">
    <source>
        <dbReference type="ARBA" id="ARBA00023310"/>
    </source>
</evidence>
<evidence type="ECO:0000256" key="3">
    <source>
        <dbReference type="ARBA" id="ARBA00022448"/>
    </source>
</evidence>
<dbReference type="Gene3D" id="2.60.15.10">
    <property type="entry name" value="F0F1 ATP synthase delta/epsilon subunit, N-terminal"/>
    <property type="match status" value="1"/>
</dbReference>